<dbReference type="Proteomes" id="UP000325440">
    <property type="component" value="Unassembled WGS sequence"/>
</dbReference>
<reference evidence="2 3" key="1">
    <citation type="submission" date="2019-08" db="EMBL/GenBank/DDBJ databases">
        <authorList>
            <person name="Alioto T."/>
            <person name="Alioto T."/>
            <person name="Gomez Garrido J."/>
        </authorList>
    </citation>
    <scope>NUCLEOTIDE SEQUENCE [LARGE SCALE GENOMIC DNA]</scope>
</reference>
<evidence type="ECO:0000313" key="3">
    <source>
        <dbReference type="Proteomes" id="UP000325440"/>
    </source>
</evidence>
<organism evidence="2 3">
    <name type="scientific">Cinara cedri</name>
    <dbReference type="NCBI Taxonomy" id="506608"/>
    <lineage>
        <taxon>Eukaryota</taxon>
        <taxon>Metazoa</taxon>
        <taxon>Ecdysozoa</taxon>
        <taxon>Arthropoda</taxon>
        <taxon>Hexapoda</taxon>
        <taxon>Insecta</taxon>
        <taxon>Pterygota</taxon>
        <taxon>Neoptera</taxon>
        <taxon>Paraneoptera</taxon>
        <taxon>Hemiptera</taxon>
        <taxon>Sternorrhyncha</taxon>
        <taxon>Aphidomorpha</taxon>
        <taxon>Aphidoidea</taxon>
        <taxon>Aphididae</taxon>
        <taxon>Lachninae</taxon>
        <taxon>Cinara</taxon>
    </lineage>
</organism>
<protein>
    <submittedName>
        <fullName evidence="2">Uncharacterized protein</fullName>
    </submittedName>
</protein>
<evidence type="ECO:0000256" key="1">
    <source>
        <dbReference type="SAM" id="MobiDB-lite"/>
    </source>
</evidence>
<dbReference type="AlphaFoldDB" id="A0A5E4NSR0"/>
<feature type="region of interest" description="Disordered" evidence="1">
    <location>
        <begin position="179"/>
        <end position="199"/>
    </location>
</feature>
<keyword evidence="3" id="KW-1185">Reference proteome</keyword>
<evidence type="ECO:0000313" key="2">
    <source>
        <dbReference type="EMBL" id="VVC45945.1"/>
    </source>
</evidence>
<name>A0A5E4NSR0_9HEMI</name>
<proteinExistence type="predicted"/>
<accession>A0A5E4NSR0</accession>
<sequence>MAEYLTRTCGEPLWINSNCNHHQQPTTTVTCADRDFDKFEFRGGQLIVGCKCTRHDGMQHECRRTGCMGQPQCLTYPVATCGPSNPCSRPDVGAKAKKSPPLLPTAANKPLHERKVATKKSAVPIPITVDERDRRRAANRKMLRWAVAQYDDRPMLRKLFVPCRFHAYCKKAIKSKKIRGPNAPGKAANSNTQRRNQKIDCTIIQI</sequence>
<gene>
    <name evidence="2" type="ORF">CINCED_3A016100</name>
</gene>
<dbReference type="EMBL" id="CABPRJ010002422">
    <property type="protein sequence ID" value="VVC45945.1"/>
    <property type="molecule type" value="Genomic_DNA"/>
</dbReference>
<dbReference type="OrthoDB" id="6611808at2759"/>